<protein>
    <submittedName>
        <fullName evidence="2">Short chain dehydrogenase</fullName>
    </submittedName>
</protein>
<evidence type="ECO:0000256" key="1">
    <source>
        <dbReference type="ARBA" id="ARBA00006484"/>
    </source>
</evidence>
<dbReference type="InterPro" id="IPR050259">
    <property type="entry name" value="SDR"/>
</dbReference>
<dbReference type="Proteomes" id="UP000034536">
    <property type="component" value="Unassembled WGS sequence"/>
</dbReference>
<dbReference type="Pfam" id="PF13561">
    <property type="entry name" value="adh_short_C2"/>
    <property type="match status" value="1"/>
</dbReference>
<reference evidence="2 3" key="1">
    <citation type="journal article" date="2015" name="Nature">
        <title>rRNA introns, odd ribosomes, and small enigmatic genomes across a large radiation of phyla.</title>
        <authorList>
            <person name="Brown C.T."/>
            <person name="Hug L.A."/>
            <person name="Thomas B.C."/>
            <person name="Sharon I."/>
            <person name="Castelle C.J."/>
            <person name="Singh A."/>
            <person name="Wilkins M.J."/>
            <person name="Williams K.H."/>
            <person name="Banfield J.F."/>
        </authorList>
    </citation>
    <scope>NUCLEOTIDE SEQUENCE [LARGE SCALE GENOMIC DNA]</scope>
</reference>
<proteinExistence type="inferred from homology"/>
<evidence type="ECO:0000313" key="2">
    <source>
        <dbReference type="EMBL" id="KKP87048.1"/>
    </source>
</evidence>
<accession>A0A0G0D129</accession>
<dbReference type="SUPFAM" id="SSF51735">
    <property type="entry name" value="NAD(P)-binding Rossmann-fold domains"/>
    <property type="match status" value="1"/>
</dbReference>
<comment type="similarity">
    <text evidence="1">Belongs to the short-chain dehydrogenases/reductases (SDR) family.</text>
</comment>
<name>A0A0G0D129_9BACT</name>
<organism evidence="2 3">
    <name type="scientific">Candidatus Roizmanbacteria bacterium GW2011_GWA2_35_8</name>
    <dbReference type="NCBI Taxonomy" id="1618479"/>
    <lineage>
        <taxon>Bacteria</taxon>
        <taxon>Candidatus Roizmaniibacteriota</taxon>
    </lineage>
</organism>
<dbReference type="PANTHER" id="PTHR42879">
    <property type="entry name" value="3-OXOACYL-(ACYL-CARRIER-PROTEIN) REDUCTASE"/>
    <property type="match status" value="1"/>
</dbReference>
<dbReference type="Gene3D" id="3.40.50.720">
    <property type="entry name" value="NAD(P)-binding Rossmann-like Domain"/>
    <property type="match status" value="1"/>
</dbReference>
<dbReference type="PANTHER" id="PTHR42879:SF2">
    <property type="entry name" value="3-OXOACYL-[ACYL-CARRIER-PROTEIN] REDUCTASE FABG"/>
    <property type="match status" value="1"/>
</dbReference>
<dbReference type="CDD" id="cd05233">
    <property type="entry name" value="SDR_c"/>
    <property type="match status" value="1"/>
</dbReference>
<sequence length="245" mass="27073">MQVAMVTGSSRGIGRAIALKLHKEGFQVVVTFCYDETAGKKVFQEINENGLLLKLDGGNEEGVKNAVEKFSAKYDHLDVLVVSGMHDRPHGFKETSFEDWKFVLNSKLDSSFLVPKCFYHLLKKSKSPQIILNTSNVDEKPQIGALAYSVASAGVTNLIKALAIELAPEGLRVNAICPGTTRTDNWIGFGLEDDQMWKRFADSNPMKRVPTPEDIAEAVSYLVSDKAKYINGLFLYIDGGSRHKS</sequence>
<dbReference type="FunFam" id="3.40.50.720:FF:000084">
    <property type="entry name" value="Short-chain dehydrogenase reductase"/>
    <property type="match status" value="1"/>
</dbReference>
<dbReference type="AlphaFoldDB" id="A0A0G0D129"/>
<evidence type="ECO:0000313" key="3">
    <source>
        <dbReference type="Proteomes" id="UP000034536"/>
    </source>
</evidence>
<comment type="caution">
    <text evidence="2">The sequence shown here is derived from an EMBL/GenBank/DDBJ whole genome shotgun (WGS) entry which is preliminary data.</text>
</comment>
<dbReference type="InterPro" id="IPR036291">
    <property type="entry name" value="NAD(P)-bd_dom_sf"/>
</dbReference>
<gene>
    <name evidence="2" type="ORF">UR89_C0008G0020</name>
</gene>
<dbReference type="PRINTS" id="PR00081">
    <property type="entry name" value="GDHRDH"/>
</dbReference>
<dbReference type="InterPro" id="IPR002347">
    <property type="entry name" value="SDR_fam"/>
</dbReference>
<dbReference type="EMBL" id="LBQX01000008">
    <property type="protein sequence ID" value="KKP87048.1"/>
    <property type="molecule type" value="Genomic_DNA"/>
</dbReference>